<feature type="compositionally biased region" description="Polar residues" evidence="11">
    <location>
        <begin position="1064"/>
        <end position="1079"/>
    </location>
</feature>
<keyword evidence="9" id="KW-0012">Acyltransferase</keyword>
<feature type="transmembrane region" description="Helical" evidence="12">
    <location>
        <begin position="695"/>
        <end position="713"/>
    </location>
</feature>
<keyword evidence="5 12" id="KW-1133">Transmembrane helix</keyword>
<feature type="domain" description="Palmitoyltransferase DHHC" evidence="13">
    <location>
        <begin position="790"/>
        <end position="912"/>
    </location>
</feature>
<evidence type="ECO:0000256" key="9">
    <source>
        <dbReference type="ARBA" id="ARBA00023315"/>
    </source>
</evidence>
<feature type="compositionally biased region" description="Low complexity" evidence="11">
    <location>
        <begin position="973"/>
        <end position="994"/>
    </location>
</feature>
<evidence type="ECO:0000256" key="3">
    <source>
        <dbReference type="ARBA" id="ARBA00022679"/>
    </source>
</evidence>
<dbReference type="InterPro" id="IPR039859">
    <property type="entry name" value="PFA4/ZDH16/20/ERF2-like"/>
</dbReference>
<evidence type="ECO:0000256" key="12">
    <source>
        <dbReference type="SAM" id="Phobius"/>
    </source>
</evidence>
<name>A0A1I8I9P8_9PLAT</name>
<evidence type="ECO:0000256" key="6">
    <source>
        <dbReference type="ARBA" id="ARBA00023136"/>
    </source>
</evidence>
<dbReference type="GO" id="GO:0019706">
    <property type="term" value="F:protein-cysteine S-palmitoyltransferase activity"/>
    <property type="evidence" value="ECO:0007669"/>
    <property type="project" value="UniProtKB-EC"/>
</dbReference>
<evidence type="ECO:0000256" key="7">
    <source>
        <dbReference type="ARBA" id="ARBA00023139"/>
    </source>
</evidence>
<feature type="compositionally biased region" description="Basic residues" evidence="11">
    <location>
        <begin position="1248"/>
        <end position="1274"/>
    </location>
</feature>
<accession>A0A1I8I9P8</accession>
<comment type="subcellular location">
    <subcellularLocation>
        <location evidence="1">Endomembrane system</location>
        <topology evidence="1">Multi-pass membrane protein</topology>
    </subcellularLocation>
</comment>
<keyword evidence="7" id="KW-0564">Palmitate</keyword>
<feature type="region of interest" description="Disordered" evidence="11">
    <location>
        <begin position="1232"/>
        <end position="1296"/>
    </location>
</feature>
<dbReference type="Pfam" id="PF01529">
    <property type="entry name" value="DHHC"/>
    <property type="match status" value="1"/>
</dbReference>
<keyword evidence="6 12" id="KW-0472">Membrane</keyword>
<keyword evidence="14" id="KW-1185">Reference proteome</keyword>
<dbReference type="InterPro" id="IPR001594">
    <property type="entry name" value="Palmitoyltrfase_DHHC"/>
</dbReference>
<sequence length="1427" mass="156338">MPLAHLSRSPRAGPAAQQAGQRPLQSRQPVPPAQDRQQAKVASGAAEPAQPIGQVGLANIIADFIAFAAVQLNPQQAADWTGQAGQPGQAELARLVCAGQLAHDQFELARLGPAAHLGFDEAGFHGRSAAHQQPRDWFSGSCGVSLSFTSITEQTLLTRPIVVAVVGISALVTIFITRRWCWWAGALEFVDVNHPAVDLAVSVIDGPNQVVDRRRSAKDVEWASPRRLMFHRQTVGSGEHSGRHEQPNEVASTKLPLPCLPVVVPPLTPLSCTSCPPHCFEGVLQPLDGLHRVLADDRWGLWRPVDDVQRQHHLSASQQEPDAFGHLRPVEPRLEAGQRLVLAQVADVVDLVDDVALLTERDDRHRLRVDQAVHGAVDEAQIVYLLCQHQGLRRHFVALPIGDATGLQMNRDVVGAEEVTAQDDGCRMQLLQYDESMLYTNDSKCHCQCCLAQHSLQVAVHASNGDAAGLQLPPGLPVLDCCGISGLGSSVDLGGLGGVGGVGDICGCTRLVLMYARVSRSCWAKRSACSTALHELLENYLLHKDLGSRVRMGPNSQPLELRQVLLKALVRFPMSSTELASKKGCTLGTTVTVRCECRSEISRQGIDLLDVREAGESTNVSADPDEEVVEVFTTVVWRRIGHRRQSKPLRDMSSLTLNVLMEREGVAMPKRWEQYKGKSWITCNGRCVCARNLSVFYLTLLLVVVFSGLFFAFDCRFLAVNLSPAVPVFAVLQCGFVLACLLRTTLSDPGIIPRAGPDEAAWMEAEMASHSTVPQYETLRDIRINGRLFKLKFCQTCKLWRPPRASHCSTCDNCVDRFDHHCPWVGNCVGRRNYRYFYLFLASVTVYCVYIMVFGCINLQLKCLFTLTQLNLPVCTLVVILVAFFSLFSVVGLGGFHTLLICRETSTNEDIKDLYNTKRNPDLINPFDHGGGCANFCYILFGPTAPSLAKFDSELEPEWRPPPPPLRTENPRRQSQPQRPVSQQQQQQQQQPSSLHNQQTRYPSPVGLPPVQFVSGSDGGRVNGIGGVGRGGGNDDLAMATVSSSASSLSANRNRMPSGYGGRTRSNMSSEDEASNASYETAPDGIGDGQQRRPWSRMNDEKHSLVIDALDRVERPIDVARWFQEGQVQQQYPTVLPRFFRQRFGSQQSAWLRHSAVAPTSRVQPLVELAAAPAASPAAARMQPRAMTVRNRQAKPERFDSCLTTTGGTGWIGMLVVIVKLDELDEIPFKPCDKRELEQPPQPARYGTGRHRGRPLSSLRRRQRLRQRRRRQRPRVQSEAKNSTSTETTSPGVGDDGEQHPADLLVLCLAAAWVSSSSLESKHMRRAVRLVLGVLALVALQVLIWVNFWRSASSGRACRPCEFVRAAAVRQWGSLVAVLAGTAVSGVNAAVLAQEAAVANCLPQGRTGMASGRPCALSCCAAAGPAC</sequence>
<proteinExistence type="predicted"/>
<feature type="region of interest" description="Disordered" evidence="11">
    <location>
        <begin position="952"/>
        <end position="1097"/>
    </location>
</feature>
<comment type="catalytic activity">
    <reaction evidence="10">
        <text>L-cysteinyl-[protein] + hexadecanoyl-CoA = S-hexadecanoyl-L-cysteinyl-[protein] + CoA</text>
        <dbReference type="Rhea" id="RHEA:36683"/>
        <dbReference type="Rhea" id="RHEA-COMP:10131"/>
        <dbReference type="Rhea" id="RHEA-COMP:11032"/>
        <dbReference type="ChEBI" id="CHEBI:29950"/>
        <dbReference type="ChEBI" id="CHEBI:57287"/>
        <dbReference type="ChEBI" id="CHEBI:57379"/>
        <dbReference type="ChEBI" id="CHEBI:74151"/>
        <dbReference type="EC" id="2.3.1.225"/>
    </reaction>
</comment>
<feature type="transmembrane region" description="Helical" evidence="12">
    <location>
        <begin position="877"/>
        <end position="902"/>
    </location>
</feature>
<evidence type="ECO:0000256" key="10">
    <source>
        <dbReference type="ARBA" id="ARBA00048048"/>
    </source>
</evidence>
<protein>
    <recommendedName>
        <fullName evidence="2">protein S-acyltransferase</fullName>
        <ecNumber evidence="2">2.3.1.225</ecNumber>
    </recommendedName>
</protein>
<evidence type="ECO:0000256" key="4">
    <source>
        <dbReference type="ARBA" id="ARBA00022692"/>
    </source>
</evidence>
<feature type="transmembrane region" description="Helical" evidence="12">
    <location>
        <begin position="725"/>
        <end position="746"/>
    </location>
</feature>
<feature type="region of interest" description="Disordered" evidence="11">
    <location>
        <begin position="1"/>
        <end position="45"/>
    </location>
</feature>
<keyword evidence="3" id="KW-0808">Transferase</keyword>
<dbReference type="GO" id="GO:0006612">
    <property type="term" value="P:protein targeting to membrane"/>
    <property type="evidence" value="ECO:0007669"/>
    <property type="project" value="TreeGrafter"/>
</dbReference>
<organism evidence="14 15">
    <name type="scientific">Macrostomum lignano</name>
    <dbReference type="NCBI Taxonomy" id="282301"/>
    <lineage>
        <taxon>Eukaryota</taxon>
        <taxon>Metazoa</taxon>
        <taxon>Spiralia</taxon>
        <taxon>Lophotrochozoa</taxon>
        <taxon>Platyhelminthes</taxon>
        <taxon>Rhabditophora</taxon>
        <taxon>Macrostomorpha</taxon>
        <taxon>Macrostomida</taxon>
        <taxon>Macrostomidae</taxon>
        <taxon>Macrostomum</taxon>
    </lineage>
</organism>
<dbReference type="Proteomes" id="UP000095280">
    <property type="component" value="Unplaced"/>
</dbReference>
<feature type="transmembrane region" description="Helical" evidence="12">
    <location>
        <begin position="836"/>
        <end position="857"/>
    </location>
</feature>
<evidence type="ECO:0000313" key="15">
    <source>
        <dbReference type="WBParaSite" id="maker-uti_cns_0010778-snap-gene-0.3-mRNA-1"/>
    </source>
</evidence>
<dbReference type="PANTHER" id="PTHR22883">
    <property type="entry name" value="ZINC FINGER DHHC DOMAIN CONTAINING PROTEIN"/>
    <property type="match status" value="1"/>
</dbReference>
<keyword evidence="8" id="KW-0449">Lipoprotein</keyword>
<feature type="compositionally biased region" description="Gly residues" evidence="11">
    <location>
        <begin position="1017"/>
        <end position="1034"/>
    </location>
</feature>
<dbReference type="GO" id="GO:0005783">
    <property type="term" value="C:endoplasmic reticulum"/>
    <property type="evidence" value="ECO:0007669"/>
    <property type="project" value="TreeGrafter"/>
</dbReference>
<keyword evidence="4 12" id="KW-0812">Transmembrane</keyword>
<evidence type="ECO:0000259" key="13">
    <source>
        <dbReference type="Pfam" id="PF01529"/>
    </source>
</evidence>
<evidence type="ECO:0000256" key="5">
    <source>
        <dbReference type="ARBA" id="ARBA00022989"/>
    </source>
</evidence>
<evidence type="ECO:0000256" key="8">
    <source>
        <dbReference type="ARBA" id="ARBA00023288"/>
    </source>
</evidence>
<evidence type="ECO:0000256" key="2">
    <source>
        <dbReference type="ARBA" id="ARBA00012210"/>
    </source>
</evidence>
<dbReference type="WBParaSite" id="maker-uti_cns_0010778-snap-gene-0.3-mRNA-1">
    <property type="protein sequence ID" value="maker-uti_cns_0010778-snap-gene-0.3-mRNA-1"/>
    <property type="gene ID" value="maker-uti_cns_0010778-snap-gene-0.3"/>
</dbReference>
<evidence type="ECO:0000313" key="14">
    <source>
        <dbReference type="Proteomes" id="UP000095280"/>
    </source>
</evidence>
<feature type="transmembrane region" description="Helical" evidence="12">
    <location>
        <begin position="1327"/>
        <end position="1349"/>
    </location>
</feature>
<evidence type="ECO:0000256" key="11">
    <source>
        <dbReference type="SAM" id="MobiDB-lite"/>
    </source>
</evidence>
<evidence type="ECO:0000256" key="1">
    <source>
        <dbReference type="ARBA" id="ARBA00004127"/>
    </source>
</evidence>
<dbReference type="EC" id="2.3.1.225" evidence="2"/>
<dbReference type="PROSITE" id="PS50216">
    <property type="entry name" value="DHHC"/>
    <property type="match status" value="1"/>
</dbReference>
<feature type="compositionally biased region" description="Low complexity" evidence="11">
    <location>
        <begin position="10"/>
        <end position="23"/>
    </location>
</feature>
<dbReference type="PANTHER" id="PTHR22883:SF43">
    <property type="entry name" value="PALMITOYLTRANSFERASE APP"/>
    <property type="match status" value="1"/>
</dbReference>
<feature type="compositionally biased region" description="Polar residues" evidence="11">
    <location>
        <begin position="1279"/>
        <end position="1291"/>
    </location>
</feature>
<reference evidence="15" key="1">
    <citation type="submission" date="2016-11" db="UniProtKB">
        <authorList>
            <consortium name="WormBaseParasite"/>
        </authorList>
    </citation>
    <scope>IDENTIFICATION</scope>
</reference>
<dbReference type="GO" id="GO:0005794">
    <property type="term" value="C:Golgi apparatus"/>
    <property type="evidence" value="ECO:0007669"/>
    <property type="project" value="TreeGrafter"/>
</dbReference>